<sequence>MYSRICSAAGFTYPAVLAMVVIIGIASTSAQKSWTTIVKREKEKELLFRGDQFCKAIESYYRASEDKKKGNYPPSFDDLLKDSRFPAVKRHLRKVYIDPMTGSNDWGMIYTPDRRIKGVFSKGQGEPLKKNGFSVRYSHFNDKVQYSEWKFVYTPVK</sequence>
<organism evidence="2 3">
    <name type="scientific">Desulfamplus magnetovallimortis</name>
    <dbReference type="NCBI Taxonomy" id="1246637"/>
    <lineage>
        <taxon>Bacteria</taxon>
        <taxon>Pseudomonadati</taxon>
        <taxon>Thermodesulfobacteriota</taxon>
        <taxon>Desulfobacteria</taxon>
        <taxon>Desulfobacterales</taxon>
        <taxon>Desulfobacteraceae</taxon>
        <taxon>Desulfamplus</taxon>
    </lineage>
</organism>
<feature type="transmembrane region" description="Helical" evidence="1">
    <location>
        <begin position="12"/>
        <end position="30"/>
    </location>
</feature>
<dbReference type="Proteomes" id="UP000191931">
    <property type="component" value="Unassembled WGS sequence"/>
</dbReference>
<dbReference type="EMBL" id="FWEV01000050">
    <property type="protein sequence ID" value="SLM28665.1"/>
    <property type="molecule type" value="Genomic_DNA"/>
</dbReference>
<gene>
    <name evidence="2" type="ORF">MTBBW1_1430037</name>
</gene>
<dbReference type="OrthoDB" id="5608857at2"/>
<reference evidence="2 3" key="1">
    <citation type="submission" date="2017-03" db="EMBL/GenBank/DDBJ databases">
        <authorList>
            <person name="Afonso C.L."/>
            <person name="Miller P.J."/>
            <person name="Scott M.A."/>
            <person name="Spackman E."/>
            <person name="Goraichik I."/>
            <person name="Dimitrov K.M."/>
            <person name="Suarez D.L."/>
            <person name="Swayne D.E."/>
        </authorList>
    </citation>
    <scope>NUCLEOTIDE SEQUENCE [LARGE SCALE GENOMIC DNA]</scope>
    <source>
        <strain evidence="2">PRJEB14757</strain>
    </source>
</reference>
<evidence type="ECO:0000313" key="3">
    <source>
        <dbReference type="Proteomes" id="UP000191931"/>
    </source>
</evidence>
<dbReference type="RefSeq" id="WP_080805073.1">
    <property type="nucleotide sequence ID" value="NZ_LT828549.1"/>
</dbReference>
<dbReference type="STRING" id="1246637.MTBBW1_1430037"/>
<evidence type="ECO:0000256" key="1">
    <source>
        <dbReference type="SAM" id="Phobius"/>
    </source>
</evidence>
<proteinExistence type="predicted"/>
<evidence type="ECO:0008006" key="4">
    <source>
        <dbReference type="Google" id="ProtNLM"/>
    </source>
</evidence>
<keyword evidence="1" id="KW-0472">Membrane</keyword>
<evidence type="ECO:0000313" key="2">
    <source>
        <dbReference type="EMBL" id="SLM28665.1"/>
    </source>
</evidence>
<keyword evidence="1" id="KW-0812">Transmembrane</keyword>
<keyword evidence="3" id="KW-1185">Reference proteome</keyword>
<protein>
    <recommendedName>
        <fullName evidence="4">Type II secretion system protein</fullName>
    </recommendedName>
</protein>
<accession>A0A1W1H8F8</accession>
<dbReference type="AlphaFoldDB" id="A0A1W1H8F8"/>
<name>A0A1W1H8F8_9BACT</name>
<keyword evidence="1" id="KW-1133">Transmembrane helix</keyword>